<accession>A0ABW4MIU4</accession>
<name>A0ABW4MIU4_9BACI</name>
<dbReference type="RefSeq" id="WP_304219103.1">
    <property type="nucleotide sequence ID" value="NZ_JBHUEK010000004.1"/>
</dbReference>
<evidence type="ECO:0000313" key="2">
    <source>
        <dbReference type="Proteomes" id="UP001597227"/>
    </source>
</evidence>
<keyword evidence="2" id="KW-1185">Reference proteome</keyword>
<dbReference type="EMBL" id="JBHUEK010000004">
    <property type="protein sequence ID" value="MFD1777416.1"/>
    <property type="molecule type" value="Genomic_DNA"/>
</dbReference>
<protein>
    <submittedName>
        <fullName evidence="1">Uncharacterized protein</fullName>
    </submittedName>
</protein>
<organism evidence="1 2">
    <name type="scientific">Fredinandcohnia salidurans</name>
    <dbReference type="NCBI Taxonomy" id="2595041"/>
    <lineage>
        <taxon>Bacteria</taxon>
        <taxon>Bacillati</taxon>
        <taxon>Bacillota</taxon>
        <taxon>Bacilli</taxon>
        <taxon>Bacillales</taxon>
        <taxon>Bacillaceae</taxon>
        <taxon>Fredinandcohnia</taxon>
    </lineage>
</organism>
<proteinExistence type="predicted"/>
<comment type="caution">
    <text evidence="1">The sequence shown here is derived from an EMBL/GenBank/DDBJ whole genome shotgun (WGS) entry which is preliminary data.</text>
</comment>
<sequence>MYRHNYNGKEIIIRFTSNLRSTKVSKDYLYKKIVSICESIMTADHETPFIVEDDQGRLAVGTVQHGDLTVISIHHIVEQSHMYLQRHEVKKPS</sequence>
<evidence type="ECO:0000313" key="1">
    <source>
        <dbReference type="EMBL" id="MFD1777416.1"/>
    </source>
</evidence>
<reference evidence="2" key="1">
    <citation type="journal article" date="2019" name="Int. J. Syst. Evol. Microbiol.">
        <title>The Global Catalogue of Microorganisms (GCM) 10K type strain sequencing project: providing services to taxonomists for standard genome sequencing and annotation.</title>
        <authorList>
            <consortium name="The Broad Institute Genomics Platform"/>
            <consortium name="The Broad Institute Genome Sequencing Center for Infectious Disease"/>
            <person name="Wu L."/>
            <person name="Ma J."/>
        </authorList>
    </citation>
    <scope>NUCLEOTIDE SEQUENCE [LARGE SCALE GENOMIC DNA]</scope>
    <source>
        <strain evidence="2">CCUG 15531</strain>
    </source>
</reference>
<dbReference type="Proteomes" id="UP001597227">
    <property type="component" value="Unassembled WGS sequence"/>
</dbReference>
<gene>
    <name evidence="1" type="ORF">ACFSFW_01805</name>
</gene>